<dbReference type="EMBL" id="CP061800">
    <property type="protein sequence ID" value="QTA93750.1"/>
    <property type="molecule type" value="Genomic_DNA"/>
</dbReference>
<accession>A0A975GU38</accession>
<dbReference type="AntiFam" id="ANF00008">
    <property type="entry name" value="Translation of CRISPR region"/>
</dbReference>
<protein>
    <submittedName>
        <fullName evidence="1">Uncharacterized protein</fullName>
    </submittedName>
</protein>
<evidence type="ECO:0000313" key="1">
    <source>
        <dbReference type="EMBL" id="QTA93750.1"/>
    </source>
</evidence>
<sequence length="136" mass="14669">MGFQSTPPVRGATETDSLRCWLNCVSIHAPRAGSDVIERLALSREAHVSIHAPRAGSDFSVRKKQIEYYASFNPRPPCGERHGATGIYGRGASFNPRPPCGERLVDTITGDLAFLFQSTPPVRGATLTTILNCKGG</sequence>
<dbReference type="KEGG" id="dmm:dnm_098540"/>
<evidence type="ECO:0000313" key="2">
    <source>
        <dbReference type="Proteomes" id="UP000663722"/>
    </source>
</evidence>
<name>A0A975GU38_9BACT</name>
<organism evidence="1 2">
    <name type="scientific">Desulfonema magnum</name>
    <dbReference type="NCBI Taxonomy" id="45655"/>
    <lineage>
        <taxon>Bacteria</taxon>
        <taxon>Pseudomonadati</taxon>
        <taxon>Thermodesulfobacteriota</taxon>
        <taxon>Desulfobacteria</taxon>
        <taxon>Desulfobacterales</taxon>
        <taxon>Desulfococcaceae</taxon>
        <taxon>Desulfonema</taxon>
    </lineage>
</organism>
<reference evidence="1" key="1">
    <citation type="journal article" date="2021" name="Microb. Physiol.">
        <title>Proteogenomic Insights into the Physiology of Marine, Sulfate-Reducing, Filamentous Desulfonema limicola and Desulfonema magnum.</title>
        <authorList>
            <person name="Schnaars V."/>
            <person name="Wohlbrand L."/>
            <person name="Scheve S."/>
            <person name="Hinrichs C."/>
            <person name="Reinhardt R."/>
            <person name="Rabus R."/>
        </authorList>
    </citation>
    <scope>NUCLEOTIDE SEQUENCE</scope>
    <source>
        <strain evidence="1">4be13</strain>
    </source>
</reference>
<keyword evidence="2" id="KW-1185">Reference proteome</keyword>
<dbReference type="Proteomes" id="UP000663722">
    <property type="component" value="Chromosome"/>
</dbReference>
<dbReference type="AlphaFoldDB" id="A0A975GU38"/>
<gene>
    <name evidence="1" type="ORF">dnm_098540</name>
</gene>
<proteinExistence type="predicted"/>
<dbReference type="AntiFam" id="ANF00272">
    <property type="entry name" value="Translation of CRISPR region"/>
</dbReference>